<name>A0A2U0I0W1_9FLAO</name>
<dbReference type="Proteomes" id="UP000245962">
    <property type="component" value="Unassembled WGS sequence"/>
</dbReference>
<organism evidence="2 3">
    <name type="scientific">Marixanthomonas spongiae</name>
    <dbReference type="NCBI Taxonomy" id="2174845"/>
    <lineage>
        <taxon>Bacteria</taxon>
        <taxon>Pseudomonadati</taxon>
        <taxon>Bacteroidota</taxon>
        <taxon>Flavobacteriia</taxon>
        <taxon>Flavobacteriales</taxon>
        <taxon>Flavobacteriaceae</taxon>
        <taxon>Marixanthomonas</taxon>
    </lineage>
</organism>
<sequence length="144" mass="16331">MELAKIEKLLDAYFEGNTTLAEEAMLRDYFAQDEIAPQVAMYQPLFVGLVAAKEEVSDRELKLPKNQFKIKNWWYAAAASVVLAIGVAGFVFSEPKLTQEEQEALAAFEKTKEAMQFMSKNFNKGAEELTYISTFTETKNKILK</sequence>
<keyword evidence="1" id="KW-0472">Membrane</keyword>
<proteinExistence type="predicted"/>
<protein>
    <submittedName>
        <fullName evidence="2">Uncharacterized protein</fullName>
    </submittedName>
</protein>
<reference evidence="2 3" key="1">
    <citation type="submission" date="2018-04" db="EMBL/GenBank/DDBJ databases">
        <title>Marixanthomonas spongiae HN-E44 sp. nov., isolated from a marine sponge.</title>
        <authorList>
            <person name="Luo L."/>
            <person name="Zhuang L."/>
        </authorList>
    </citation>
    <scope>NUCLEOTIDE SEQUENCE [LARGE SCALE GENOMIC DNA]</scope>
    <source>
        <strain evidence="2 3">HN-E44</strain>
    </source>
</reference>
<dbReference type="OrthoDB" id="1098521at2"/>
<gene>
    <name evidence="2" type="ORF">DDV96_09490</name>
</gene>
<comment type="caution">
    <text evidence="2">The sequence shown here is derived from an EMBL/GenBank/DDBJ whole genome shotgun (WGS) entry which is preliminary data.</text>
</comment>
<evidence type="ECO:0000313" key="3">
    <source>
        <dbReference type="Proteomes" id="UP000245962"/>
    </source>
</evidence>
<dbReference type="RefSeq" id="WP_116694514.1">
    <property type="nucleotide sequence ID" value="NZ_QEHR01000005.1"/>
</dbReference>
<evidence type="ECO:0000256" key="1">
    <source>
        <dbReference type="SAM" id="Phobius"/>
    </source>
</evidence>
<keyword evidence="1" id="KW-0812">Transmembrane</keyword>
<accession>A0A2U0I0W1</accession>
<keyword evidence="3" id="KW-1185">Reference proteome</keyword>
<dbReference type="EMBL" id="QEHR01000005">
    <property type="protein sequence ID" value="PVW14738.1"/>
    <property type="molecule type" value="Genomic_DNA"/>
</dbReference>
<keyword evidence="1" id="KW-1133">Transmembrane helix</keyword>
<evidence type="ECO:0000313" key="2">
    <source>
        <dbReference type="EMBL" id="PVW14738.1"/>
    </source>
</evidence>
<feature type="transmembrane region" description="Helical" evidence="1">
    <location>
        <begin position="73"/>
        <end position="92"/>
    </location>
</feature>
<dbReference type="AlphaFoldDB" id="A0A2U0I0W1"/>